<dbReference type="EMBL" id="JBHSED010000071">
    <property type="protein sequence ID" value="MFC4307060.1"/>
    <property type="molecule type" value="Genomic_DNA"/>
</dbReference>
<dbReference type="RefSeq" id="WP_378127899.1">
    <property type="nucleotide sequence ID" value="NZ_JBHSED010000071.1"/>
</dbReference>
<dbReference type="EC" id="2.5.1.140" evidence="6"/>
<comment type="cofactor">
    <cofactor evidence="1">
        <name>pyridoxal 5'-phosphate</name>
        <dbReference type="ChEBI" id="CHEBI:597326"/>
    </cofactor>
</comment>
<feature type="region of interest" description="Disordered" evidence="10">
    <location>
        <begin position="1"/>
        <end position="34"/>
    </location>
</feature>
<keyword evidence="8" id="KW-0808">Transferase</keyword>
<evidence type="ECO:0000313" key="13">
    <source>
        <dbReference type="Proteomes" id="UP001595755"/>
    </source>
</evidence>
<dbReference type="Gene3D" id="3.40.50.1100">
    <property type="match status" value="2"/>
</dbReference>
<evidence type="ECO:0000256" key="5">
    <source>
        <dbReference type="ARBA" id="ARBA00011738"/>
    </source>
</evidence>
<dbReference type="SUPFAM" id="SSF53686">
    <property type="entry name" value="Tryptophan synthase beta subunit-like PLP-dependent enzymes"/>
    <property type="match status" value="1"/>
</dbReference>
<dbReference type="Proteomes" id="UP001595755">
    <property type="component" value="Unassembled WGS sequence"/>
</dbReference>
<feature type="domain" description="Tryptophan synthase beta chain-like PALP" evidence="11">
    <location>
        <begin position="70"/>
        <end position="356"/>
    </location>
</feature>
<accession>A0ABV8SIF3</accession>
<keyword evidence="9" id="KW-0663">Pyridoxal phosphate</keyword>
<evidence type="ECO:0000313" key="12">
    <source>
        <dbReference type="EMBL" id="MFC4307060.1"/>
    </source>
</evidence>
<name>A0ABV8SIF3_9BACL</name>
<dbReference type="Pfam" id="PF00291">
    <property type="entry name" value="PALP"/>
    <property type="match status" value="1"/>
</dbReference>
<comment type="subunit">
    <text evidence="5">Homodimer.</text>
</comment>
<evidence type="ECO:0000256" key="1">
    <source>
        <dbReference type="ARBA" id="ARBA00001933"/>
    </source>
</evidence>
<dbReference type="CDD" id="cd01561">
    <property type="entry name" value="CBS_like"/>
    <property type="match status" value="1"/>
</dbReference>
<comment type="caution">
    <text evidence="12">The sequence shown here is derived from an EMBL/GenBank/DDBJ whole genome shotgun (WGS) entry which is preliminary data.</text>
</comment>
<dbReference type="InterPro" id="IPR023927">
    <property type="entry name" value="SbnA"/>
</dbReference>
<evidence type="ECO:0000256" key="10">
    <source>
        <dbReference type="SAM" id="MobiDB-lite"/>
    </source>
</evidence>
<dbReference type="NCBIfam" id="TIGR03945">
    <property type="entry name" value="PLP_SbnA_fam"/>
    <property type="match status" value="1"/>
</dbReference>
<dbReference type="InterPro" id="IPR036052">
    <property type="entry name" value="TrpB-like_PALP_sf"/>
</dbReference>
<evidence type="ECO:0000256" key="2">
    <source>
        <dbReference type="ARBA" id="ARBA00004056"/>
    </source>
</evidence>
<evidence type="ECO:0000256" key="9">
    <source>
        <dbReference type="ARBA" id="ARBA00022898"/>
    </source>
</evidence>
<dbReference type="InterPro" id="IPR001216">
    <property type="entry name" value="P-phosphate_BS"/>
</dbReference>
<comment type="similarity">
    <text evidence="4">Belongs to the cysteine synthase/cystathionine beta-synthase family. SbnA subfamily.</text>
</comment>
<dbReference type="PANTHER" id="PTHR10314">
    <property type="entry name" value="CYSTATHIONINE BETA-SYNTHASE"/>
    <property type="match status" value="1"/>
</dbReference>
<evidence type="ECO:0000256" key="7">
    <source>
        <dbReference type="ARBA" id="ARBA00016985"/>
    </source>
</evidence>
<evidence type="ECO:0000256" key="6">
    <source>
        <dbReference type="ARBA" id="ARBA00012331"/>
    </source>
</evidence>
<organism evidence="12 13">
    <name type="scientific">Cohnella boryungensis</name>
    <dbReference type="NCBI Taxonomy" id="768479"/>
    <lineage>
        <taxon>Bacteria</taxon>
        <taxon>Bacillati</taxon>
        <taxon>Bacillota</taxon>
        <taxon>Bacilli</taxon>
        <taxon>Bacillales</taxon>
        <taxon>Paenibacillaceae</taxon>
        <taxon>Cohnella</taxon>
    </lineage>
</organism>
<protein>
    <recommendedName>
        <fullName evidence="7">N-(2-amino-2-carboxyethyl)-L-glutamate synthase</fullName>
        <ecNumber evidence="6">2.5.1.140</ecNumber>
    </recommendedName>
</protein>
<dbReference type="InterPro" id="IPR050214">
    <property type="entry name" value="Cys_Synth/Cystath_Beta-Synth"/>
</dbReference>
<dbReference type="InterPro" id="IPR001926">
    <property type="entry name" value="TrpB-like_PALP"/>
</dbReference>
<gene>
    <name evidence="12" type="primary">sbnA</name>
    <name evidence="12" type="ORF">ACFO1S_26915</name>
</gene>
<proteinExistence type="inferred from homology"/>
<reference evidence="13" key="1">
    <citation type="journal article" date="2019" name="Int. J. Syst. Evol. Microbiol.">
        <title>The Global Catalogue of Microorganisms (GCM) 10K type strain sequencing project: providing services to taxonomists for standard genome sequencing and annotation.</title>
        <authorList>
            <consortium name="The Broad Institute Genomics Platform"/>
            <consortium name="The Broad Institute Genome Sequencing Center for Infectious Disease"/>
            <person name="Wu L."/>
            <person name="Ma J."/>
        </authorList>
    </citation>
    <scope>NUCLEOTIDE SEQUENCE [LARGE SCALE GENOMIC DNA]</scope>
    <source>
        <strain evidence="13">CGMCC 4.1641</strain>
    </source>
</reference>
<sequence length="375" mass="40831">MDDGNRCDGLGEDNPRSANRRGEHSKTVRTSAADNGLELLLEDLDEDENQTEESRDGWAALEIVSGIGGTIGRTPLVPLLRAFSDVSFRVFAKLEMFNPGGSAKDRPALRILREGILTGEIGRRTTVIESSSGNMAVSLAHLCRYLGLRFICVVDPRTTELHLKLIRALCGEIELVEKPDPDSGDYLPARIKRVKQLREEIGDCYWTNQYGNPNNYLAHYETTMPEILLALPQIDYLFCGVSSCGTLRGCAERLKADGLSTRIIAVDAVGSVIFGGAKGPRRFPGLGAAMVPSLARRSLVDRIVYVSEQDCVAGCRELLHAEAIMAGASSGGVIAAIHSMQDEIPAGSVCAAILPDRGERYLDTVFDDEWCESMQ</sequence>
<evidence type="ECO:0000256" key="3">
    <source>
        <dbReference type="ARBA" id="ARBA00004924"/>
    </source>
</evidence>
<evidence type="ECO:0000259" key="11">
    <source>
        <dbReference type="Pfam" id="PF00291"/>
    </source>
</evidence>
<evidence type="ECO:0000256" key="8">
    <source>
        <dbReference type="ARBA" id="ARBA00022679"/>
    </source>
</evidence>
<comment type="function">
    <text evidence="2">Catalyzes the synthesis of N-((2S)-2-amino-2-carboxyethyl)-L-glutamate (ACEGA) from O-phospho-L-serine and L-glutamate. Involved in the biosynthesis of L-2,3-diaminopropionic acid (L-Dap), a precursor of staphyloferrin B and antibiotics.</text>
</comment>
<dbReference type="PROSITE" id="PS00901">
    <property type="entry name" value="CYS_SYNTHASE"/>
    <property type="match status" value="1"/>
</dbReference>
<keyword evidence="13" id="KW-1185">Reference proteome</keyword>
<comment type="pathway">
    <text evidence="3">Siderophore biosynthesis.</text>
</comment>
<evidence type="ECO:0000256" key="4">
    <source>
        <dbReference type="ARBA" id="ARBA00008519"/>
    </source>
</evidence>